<name>A0ACD0NT16_9BASI</name>
<keyword evidence="2" id="KW-1185">Reference proteome</keyword>
<evidence type="ECO:0000313" key="2">
    <source>
        <dbReference type="Proteomes" id="UP000245626"/>
    </source>
</evidence>
<gene>
    <name evidence="1" type="ORF">IE53DRAFT_168778</name>
</gene>
<protein>
    <submittedName>
        <fullName evidence="1">Uncharacterized protein</fullName>
    </submittedName>
</protein>
<accession>A0ACD0NT16</accession>
<proteinExistence type="predicted"/>
<dbReference type="EMBL" id="KZ820113">
    <property type="protein sequence ID" value="PWN48993.1"/>
    <property type="molecule type" value="Genomic_DNA"/>
</dbReference>
<organism evidence="1 2">
    <name type="scientific">Violaceomyces palustris</name>
    <dbReference type="NCBI Taxonomy" id="1673888"/>
    <lineage>
        <taxon>Eukaryota</taxon>
        <taxon>Fungi</taxon>
        <taxon>Dikarya</taxon>
        <taxon>Basidiomycota</taxon>
        <taxon>Ustilaginomycotina</taxon>
        <taxon>Ustilaginomycetes</taxon>
        <taxon>Violaceomycetales</taxon>
        <taxon>Violaceomycetaceae</taxon>
        <taxon>Violaceomyces</taxon>
    </lineage>
</organism>
<sequence>MRRSVCISFFIFIFLSLVALPLPPPPFLFANQINLSMERFGEGYKIVYDFYSCWRTRIKREKEGWDIFGDERTCEDEEVKR</sequence>
<dbReference type="Proteomes" id="UP000245626">
    <property type="component" value="Unassembled WGS sequence"/>
</dbReference>
<reference evidence="1 2" key="1">
    <citation type="journal article" date="2018" name="Mol. Biol. Evol.">
        <title>Broad Genomic Sampling Reveals a Smut Pathogenic Ancestry of the Fungal Clade Ustilaginomycotina.</title>
        <authorList>
            <person name="Kijpornyongpan T."/>
            <person name="Mondo S.J."/>
            <person name="Barry K."/>
            <person name="Sandor L."/>
            <person name="Lee J."/>
            <person name="Lipzen A."/>
            <person name="Pangilinan J."/>
            <person name="LaButti K."/>
            <person name="Hainaut M."/>
            <person name="Henrissat B."/>
            <person name="Grigoriev I.V."/>
            <person name="Spatafora J.W."/>
            <person name="Aime M.C."/>
        </authorList>
    </citation>
    <scope>NUCLEOTIDE SEQUENCE [LARGE SCALE GENOMIC DNA]</scope>
    <source>
        <strain evidence="1 2">SA 807</strain>
    </source>
</reference>
<evidence type="ECO:0000313" key="1">
    <source>
        <dbReference type="EMBL" id="PWN48993.1"/>
    </source>
</evidence>